<evidence type="ECO:0000256" key="1">
    <source>
        <dbReference type="ARBA" id="ARBA00001933"/>
    </source>
</evidence>
<organism evidence="4">
    <name type="scientific">marine sediment metagenome</name>
    <dbReference type="NCBI Taxonomy" id="412755"/>
    <lineage>
        <taxon>unclassified sequences</taxon>
        <taxon>metagenomes</taxon>
        <taxon>ecological metagenomes</taxon>
    </lineage>
</organism>
<comment type="cofactor">
    <cofactor evidence="1">
        <name>pyridoxal 5'-phosphate</name>
        <dbReference type="ChEBI" id="CHEBI:597326"/>
    </cofactor>
</comment>
<dbReference type="EMBL" id="BARS01032231">
    <property type="protein sequence ID" value="GAG26764.1"/>
    <property type="molecule type" value="Genomic_DNA"/>
</dbReference>
<dbReference type="GO" id="GO:0005777">
    <property type="term" value="C:peroxisome"/>
    <property type="evidence" value="ECO:0007669"/>
    <property type="project" value="TreeGrafter"/>
</dbReference>
<feature type="region of interest" description="Disordered" evidence="3">
    <location>
        <begin position="1"/>
        <end position="26"/>
    </location>
</feature>
<evidence type="ECO:0000313" key="4">
    <source>
        <dbReference type="EMBL" id="GAG26764.1"/>
    </source>
</evidence>
<dbReference type="Gene3D" id="3.40.640.10">
    <property type="entry name" value="Type I PLP-dependent aspartate aminotransferase-like (Major domain)"/>
    <property type="match status" value="1"/>
</dbReference>
<accession>X0W750</accession>
<reference evidence="4" key="1">
    <citation type="journal article" date="2014" name="Front. Microbiol.">
        <title>High frequency of phylogenetically diverse reductive dehalogenase-homologous genes in deep subseafloor sedimentary metagenomes.</title>
        <authorList>
            <person name="Kawai M."/>
            <person name="Futagami T."/>
            <person name="Toyoda A."/>
            <person name="Takaki Y."/>
            <person name="Nishi S."/>
            <person name="Hori S."/>
            <person name="Arai W."/>
            <person name="Tsubouchi T."/>
            <person name="Morono Y."/>
            <person name="Uchiyama I."/>
            <person name="Ito T."/>
            <person name="Fujiyama A."/>
            <person name="Inagaki F."/>
            <person name="Takami H."/>
        </authorList>
    </citation>
    <scope>NUCLEOTIDE SEQUENCE</scope>
    <source>
        <strain evidence="4">Expedition CK06-06</strain>
    </source>
</reference>
<dbReference type="PANTHER" id="PTHR21152">
    <property type="entry name" value="AMINOTRANSFERASE CLASS V"/>
    <property type="match status" value="1"/>
</dbReference>
<gene>
    <name evidence="4" type="ORF">S01H1_50052</name>
</gene>
<evidence type="ECO:0000256" key="2">
    <source>
        <dbReference type="ARBA" id="ARBA00022898"/>
    </source>
</evidence>
<dbReference type="PANTHER" id="PTHR21152:SF40">
    <property type="entry name" value="ALANINE--GLYOXYLATE AMINOTRANSFERASE"/>
    <property type="match status" value="1"/>
</dbReference>
<dbReference type="InterPro" id="IPR015424">
    <property type="entry name" value="PyrdxlP-dep_Trfase"/>
</dbReference>
<dbReference type="SUPFAM" id="SSF53383">
    <property type="entry name" value="PLP-dependent transferases"/>
    <property type="match status" value="1"/>
</dbReference>
<evidence type="ECO:0008006" key="5">
    <source>
        <dbReference type="Google" id="ProtNLM"/>
    </source>
</evidence>
<feature type="non-terminal residue" evidence="4">
    <location>
        <position position="96"/>
    </location>
</feature>
<comment type="caution">
    <text evidence="4">The sequence shown here is derived from an EMBL/GenBank/DDBJ whole genome shotgun (WGS) entry which is preliminary data.</text>
</comment>
<keyword evidence="2" id="KW-0663">Pyridoxal phosphate</keyword>
<name>X0W750_9ZZZZ</name>
<protein>
    <recommendedName>
        <fullName evidence="5">Aminotransferase class V domain-containing protein</fullName>
    </recommendedName>
</protein>
<dbReference type="GO" id="GO:0004760">
    <property type="term" value="F:L-serine-pyruvate transaminase activity"/>
    <property type="evidence" value="ECO:0007669"/>
    <property type="project" value="TreeGrafter"/>
</dbReference>
<dbReference type="GO" id="GO:0008453">
    <property type="term" value="F:alanine-glyoxylate transaminase activity"/>
    <property type="evidence" value="ECO:0007669"/>
    <property type="project" value="TreeGrafter"/>
</dbReference>
<dbReference type="GO" id="GO:0019265">
    <property type="term" value="P:glycine biosynthetic process, by transamination of glyoxylate"/>
    <property type="evidence" value="ECO:0007669"/>
    <property type="project" value="TreeGrafter"/>
</dbReference>
<sequence length="96" mass="10287">MSDDPSTDSGQAIGELNVPSRVLLGPGPSNVHPRVYRAMMAPVIGYLDPQFLQLLDDTQRPLRALFRTKNDMTIAISGTGTAGMEAAVYNVVEPGD</sequence>
<dbReference type="InterPro" id="IPR015421">
    <property type="entry name" value="PyrdxlP-dep_Trfase_major"/>
</dbReference>
<dbReference type="AlphaFoldDB" id="X0W750"/>
<evidence type="ECO:0000256" key="3">
    <source>
        <dbReference type="SAM" id="MobiDB-lite"/>
    </source>
</evidence>
<proteinExistence type="predicted"/>